<dbReference type="EMBL" id="RCMG01001680">
    <property type="protein sequence ID" value="KAG2822034.1"/>
    <property type="molecule type" value="Genomic_DNA"/>
</dbReference>
<comment type="caution">
    <text evidence="2">The sequence shown here is derived from an EMBL/GenBank/DDBJ whole genome shotgun (WGS) entry which is preliminary data.</text>
</comment>
<evidence type="ECO:0000313" key="2">
    <source>
        <dbReference type="EMBL" id="KAG2822034.1"/>
    </source>
</evidence>
<name>A0A8T0XXH9_9STRA</name>
<reference evidence="2" key="1">
    <citation type="submission" date="2018-10" db="EMBL/GenBank/DDBJ databases">
        <title>Effector identification in a new, highly contiguous assembly of the strawberry crown rot pathogen Phytophthora cactorum.</title>
        <authorList>
            <person name="Armitage A.D."/>
            <person name="Nellist C.F."/>
            <person name="Bates H."/>
            <person name="Vickerstaff R.J."/>
            <person name="Harrison R.J."/>
        </authorList>
    </citation>
    <scope>NUCLEOTIDE SEQUENCE</scope>
    <source>
        <strain evidence="2">15-7</strain>
    </source>
</reference>
<dbReference type="Proteomes" id="UP000735874">
    <property type="component" value="Unassembled WGS sequence"/>
</dbReference>
<proteinExistence type="predicted"/>
<accession>A0A8T0XXH9</accession>
<feature type="domain" description="Retroviral polymerase SH3-like" evidence="1">
    <location>
        <begin position="8"/>
        <end position="63"/>
    </location>
</feature>
<dbReference type="AlphaFoldDB" id="A0A8T0XXH9"/>
<protein>
    <recommendedName>
        <fullName evidence="1">Retroviral polymerase SH3-like domain-containing protein</fullName>
    </recommendedName>
</protein>
<gene>
    <name evidence="2" type="ORF">PC113_g22390</name>
</gene>
<evidence type="ECO:0000313" key="3">
    <source>
        <dbReference type="Proteomes" id="UP000735874"/>
    </source>
</evidence>
<dbReference type="InterPro" id="IPR057670">
    <property type="entry name" value="SH3_retrovirus"/>
</dbReference>
<dbReference type="Pfam" id="PF25597">
    <property type="entry name" value="SH3_retrovirus"/>
    <property type="match status" value="1"/>
</dbReference>
<sequence length="103" mass="11182">MKVFGALGYAHTPDEKRGKLDAKAFKCRFIGYDDEVKGFRVQNVETGKVQIVRAVPFVETTSPGNLMTHCEEEDVESTSAIPSLSSSHPGDATQIVPVEVEVG</sequence>
<evidence type="ECO:0000259" key="1">
    <source>
        <dbReference type="Pfam" id="PF25597"/>
    </source>
</evidence>
<dbReference type="VEuPathDB" id="FungiDB:PC110_g20496"/>
<organism evidence="2 3">
    <name type="scientific">Phytophthora cactorum</name>
    <dbReference type="NCBI Taxonomy" id="29920"/>
    <lineage>
        <taxon>Eukaryota</taxon>
        <taxon>Sar</taxon>
        <taxon>Stramenopiles</taxon>
        <taxon>Oomycota</taxon>
        <taxon>Peronosporomycetes</taxon>
        <taxon>Peronosporales</taxon>
        <taxon>Peronosporaceae</taxon>
        <taxon>Phytophthora</taxon>
    </lineage>
</organism>